<dbReference type="OrthoDB" id="9815501at2"/>
<evidence type="ECO:0000256" key="1">
    <source>
        <dbReference type="ARBA" id="ARBA00008580"/>
    </source>
</evidence>
<evidence type="ECO:0000313" key="5">
    <source>
        <dbReference type="EMBL" id="AUM11221.1"/>
    </source>
</evidence>
<dbReference type="PANTHER" id="PTHR36582">
    <property type="entry name" value="ANTITOXIN PARD"/>
    <property type="match status" value="1"/>
</dbReference>
<evidence type="ECO:0000256" key="4">
    <source>
        <dbReference type="ARBA" id="ARBA00037106"/>
    </source>
</evidence>
<protein>
    <recommendedName>
        <fullName evidence="2">Antitoxin ParD</fullName>
    </recommendedName>
</protein>
<keyword evidence="6" id="KW-1185">Reference proteome</keyword>
<evidence type="ECO:0000313" key="6">
    <source>
        <dbReference type="Proteomes" id="UP000235116"/>
    </source>
</evidence>
<dbReference type="KEGG" id="kak:Kalk_01705"/>
<sequence length="55" mass="6130">MARNTSVNLGNHFDDFIKQQLSCGRYGSASEVIRAGLRLLEEHEAKLNALRAKLS</sequence>
<dbReference type="PANTHER" id="PTHR36582:SF2">
    <property type="entry name" value="ANTITOXIN PARD"/>
    <property type="match status" value="1"/>
</dbReference>
<organism evidence="5 6">
    <name type="scientific">Ketobacter alkanivorans</name>
    <dbReference type="NCBI Taxonomy" id="1917421"/>
    <lineage>
        <taxon>Bacteria</taxon>
        <taxon>Pseudomonadati</taxon>
        <taxon>Pseudomonadota</taxon>
        <taxon>Gammaproteobacteria</taxon>
        <taxon>Pseudomonadales</taxon>
        <taxon>Ketobacteraceae</taxon>
        <taxon>Ketobacter</taxon>
    </lineage>
</organism>
<name>A0A2K9LGD2_9GAMM</name>
<dbReference type="GO" id="GO:0006355">
    <property type="term" value="P:regulation of DNA-templated transcription"/>
    <property type="evidence" value="ECO:0007669"/>
    <property type="project" value="InterPro"/>
</dbReference>
<dbReference type="InterPro" id="IPR038296">
    <property type="entry name" value="ParD_sf"/>
</dbReference>
<dbReference type="EMBL" id="CP022684">
    <property type="protein sequence ID" value="AUM11221.1"/>
    <property type="molecule type" value="Genomic_DNA"/>
</dbReference>
<accession>A0A2K9LGD2</accession>
<evidence type="ECO:0000256" key="3">
    <source>
        <dbReference type="ARBA" id="ARBA00022649"/>
    </source>
</evidence>
<proteinExistence type="inferred from homology"/>
<dbReference type="Pfam" id="PF03693">
    <property type="entry name" value="ParD_antitoxin"/>
    <property type="match status" value="1"/>
</dbReference>
<dbReference type="AlphaFoldDB" id="A0A2K9LGD2"/>
<dbReference type="Gene3D" id="6.10.10.120">
    <property type="entry name" value="Antitoxin ParD1-like"/>
    <property type="match status" value="1"/>
</dbReference>
<evidence type="ECO:0000256" key="2">
    <source>
        <dbReference type="ARBA" id="ARBA00017940"/>
    </source>
</evidence>
<dbReference type="SUPFAM" id="SSF47598">
    <property type="entry name" value="Ribbon-helix-helix"/>
    <property type="match status" value="1"/>
</dbReference>
<dbReference type="RefSeq" id="WP_101892561.1">
    <property type="nucleotide sequence ID" value="NZ_CP022684.1"/>
</dbReference>
<comment type="similarity">
    <text evidence="1">Belongs to the ParD antitoxin family.</text>
</comment>
<keyword evidence="3" id="KW-1277">Toxin-antitoxin system</keyword>
<dbReference type="Proteomes" id="UP000235116">
    <property type="component" value="Chromosome"/>
</dbReference>
<reference evidence="6" key="1">
    <citation type="submission" date="2017-08" db="EMBL/GenBank/DDBJ databases">
        <title>Direct submision.</title>
        <authorList>
            <person name="Kim S.-J."/>
            <person name="Rhee S.-K."/>
        </authorList>
    </citation>
    <scope>NUCLEOTIDE SEQUENCE [LARGE SCALE GENOMIC DNA]</scope>
    <source>
        <strain evidence="6">GI5</strain>
    </source>
</reference>
<comment type="function">
    <text evidence="4">Antitoxin component of a type II toxin-antitoxin (TA) system. Neutralizes the effect of toxin ParE.</text>
</comment>
<dbReference type="InterPro" id="IPR022789">
    <property type="entry name" value="ParD"/>
</dbReference>
<gene>
    <name evidence="5" type="ORF">Kalk_01705</name>
</gene>
<dbReference type="NCBIfam" id="TIGR02606">
    <property type="entry name" value="antidote_CC2985"/>
    <property type="match status" value="1"/>
</dbReference>
<dbReference type="InterPro" id="IPR010985">
    <property type="entry name" value="Ribbon_hlx_hlx"/>
</dbReference>